<protein>
    <submittedName>
        <fullName evidence="1">Uncharacterized protein</fullName>
    </submittedName>
</protein>
<evidence type="ECO:0000313" key="2">
    <source>
        <dbReference type="Proteomes" id="UP000805649"/>
    </source>
</evidence>
<evidence type="ECO:0000313" key="1">
    <source>
        <dbReference type="EMBL" id="KAL0937044.1"/>
    </source>
</evidence>
<keyword evidence="2" id="KW-1185">Reference proteome</keyword>
<organism evidence="1 2">
    <name type="scientific">Colletotrichum truncatum</name>
    <name type="common">Anthracnose fungus</name>
    <name type="synonym">Colletotrichum capsici</name>
    <dbReference type="NCBI Taxonomy" id="5467"/>
    <lineage>
        <taxon>Eukaryota</taxon>
        <taxon>Fungi</taxon>
        <taxon>Dikarya</taxon>
        <taxon>Ascomycota</taxon>
        <taxon>Pezizomycotina</taxon>
        <taxon>Sordariomycetes</taxon>
        <taxon>Hypocreomycetidae</taxon>
        <taxon>Glomerellales</taxon>
        <taxon>Glomerellaceae</taxon>
        <taxon>Colletotrichum</taxon>
        <taxon>Colletotrichum truncatum species complex</taxon>
    </lineage>
</organism>
<name>A0ACC3YYQ9_COLTU</name>
<comment type="caution">
    <text evidence="1">The sequence shown here is derived from an EMBL/GenBank/DDBJ whole genome shotgun (WGS) entry which is preliminary data.</text>
</comment>
<sequence>MYLNLLLAALPAIASAHVLQKRDYWGPAFSSGPTAGGAKIVYAAMTLTPGLPPPNPKGDLFIWPGVGGDKDLLQVVFMTAENCQADAESWCVQPYVAGPRYVNGPVGIAHANDKIRIEYKLQADKVHWVQSATNIATGKLLTSLTSDSGLHQSGVGTAVECNKDCATTVSEHTYVDWEIRLDKADPNFADTFGVSQGATYTGMTSEQGGKIWKIAKIVIPKMR</sequence>
<proteinExistence type="predicted"/>
<accession>A0ACC3YYQ9</accession>
<dbReference type="Proteomes" id="UP000805649">
    <property type="component" value="Unassembled WGS sequence"/>
</dbReference>
<reference evidence="1 2" key="1">
    <citation type="journal article" date="2020" name="Phytopathology">
        <title>Genome Sequence Resources of Colletotrichum truncatum, C. plurivorum, C. musicola, and C. sojae: Four Species Pathogenic to Soybean (Glycine max).</title>
        <authorList>
            <person name="Rogerio F."/>
            <person name="Boufleur T.R."/>
            <person name="Ciampi-Guillardi M."/>
            <person name="Sukno S.A."/>
            <person name="Thon M.R."/>
            <person name="Massola Junior N.S."/>
            <person name="Baroncelli R."/>
        </authorList>
    </citation>
    <scope>NUCLEOTIDE SEQUENCE [LARGE SCALE GENOMIC DNA]</scope>
    <source>
        <strain evidence="1 2">CMES1059</strain>
    </source>
</reference>
<dbReference type="EMBL" id="VUJX02000005">
    <property type="protein sequence ID" value="KAL0937044.1"/>
    <property type="molecule type" value="Genomic_DNA"/>
</dbReference>
<gene>
    <name evidence="1" type="ORF">CTRU02_209260</name>
</gene>